<sequence length="138" mass="15754">MTVMRSRIEVADTFNLPSYSKAGTVVDARRVSSGERLFRWSKGNAPFRLTAVAIIKKAINNYNHCRIDPSLTSTFTESSILPLRILLCLTRCQPLDKDERLNILARGNREKNYVDYTENPSILPYDYGLNLMYGIYNA</sequence>
<accession>A0A9D3WJQ5</accession>
<dbReference type="Proteomes" id="UP000828251">
    <property type="component" value="Unassembled WGS sequence"/>
</dbReference>
<dbReference type="AlphaFoldDB" id="A0A9D3WJQ5"/>
<name>A0A9D3WJQ5_9ROSI</name>
<reference evidence="1 2" key="1">
    <citation type="journal article" date="2021" name="Plant Biotechnol. J.">
        <title>Multi-omics assisted identification of the key and species-specific regulatory components of drought-tolerant mechanisms in Gossypium stocksii.</title>
        <authorList>
            <person name="Yu D."/>
            <person name="Ke L."/>
            <person name="Zhang D."/>
            <person name="Wu Y."/>
            <person name="Sun Y."/>
            <person name="Mei J."/>
            <person name="Sun J."/>
            <person name="Sun Y."/>
        </authorList>
    </citation>
    <scope>NUCLEOTIDE SEQUENCE [LARGE SCALE GENOMIC DNA]</scope>
    <source>
        <strain evidence="2">cv. E1</strain>
        <tissue evidence="1">Leaf</tissue>
    </source>
</reference>
<evidence type="ECO:0000313" key="2">
    <source>
        <dbReference type="Proteomes" id="UP000828251"/>
    </source>
</evidence>
<dbReference type="EMBL" id="JAIQCV010000001">
    <property type="protein sequence ID" value="KAH1129688.1"/>
    <property type="molecule type" value="Genomic_DNA"/>
</dbReference>
<gene>
    <name evidence="1" type="ORF">J1N35_001066</name>
</gene>
<evidence type="ECO:0000313" key="1">
    <source>
        <dbReference type="EMBL" id="KAH1129688.1"/>
    </source>
</evidence>
<proteinExistence type="predicted"/>
<organism evidence="1 2">
    <name type="scientific">Gossypium stocksii</name>
    <dbReference type="NCBI Taxonomy" id="47602"/>
    <lineage>
        <taxon>Eukaryota</taxon>
        <taxon>Viridiplantae</taxon>
        <taxon>Streptophyta</taxon>
        <taxon>Embryophyta</taxon>
        <taxon>Tracheophyta</taxon>
        <taxon>Spermatophyta</taxon>
        <taxon>Magnoliopsida</taxon>
        <taxon>eudicotyledons</taxon>
        <taxon>Gunneridae</taxon>
        <taxon>Pentapetalae</taxon>
        <taxon>rosids</taxon>
        <taxon>malvids</taxon>
        <taxon>Malvales</taxon>
        <taxon>Malvaceae</taxon>
        <taxon>Malvoideae</taxon>
        <taxon>Gossypium</taxon>
    </lineage>
</organism>
<protein>
    <submittedName>
        <fullName evidence="1">Uncharacterized protein</fullName>
    </submittedName>
</protein>
<comment type="caution">
    <text evidence="1">The sequence shown here is derived from an EMBL/GenBank/DDBJ whole genome shotgun (WGS) entry which is preliminary data.</text>
</comment>
<keyword evidence="2" id="KW-1185">Reference proteome</keyword>